<gene>
    <name evidence="4" type="ORF">TDIS_0340</name>
</gene>
<sequence>MREEMVNLIKLQELDLKILSLERRKSELPSSLREAEESLEKKRDVLAKLGQRLEELSLKKKMEEDELEEEYKRLKRSQNRLMQIRGSREYQALLREIEEIKKANKQREENILKLMEELEELKKQEESLKKELEELEKKVSEERANFEAFCKKLEEEKASYLKERESLAGNISQSLLKRYEFIRERRGGLAVVGVDNGTCEGCHMNIPPQLFNELQRDDRYFECPLCRRLIYYKKIYFPEEPESSGPAETGDE</sequence>
<dbReference type="InterPro" id="IPR052376">
    <property type="entry name" value="Oxidative_Scav/Glycosyltrans"/>
</dbReference>
<dbReference type="STRING" id="999894.TDIS_0340"/>
<evidence type="ECO:0000259" key="3">
    <source>
        <dbReference type="Pfam" id="PF24481"/>
    </source>
</evidence>
<keyword evidence="1" id="KW-0175">Coiled coil</keyword>
<dbReference type="Pfam" id="PF24481">
    <property type="entry name" value="CT398_CC"/>
    <property type="match status" value="1"/>
</dbReference>
<feature type="domain" description="C4-type zinc ribbon" evidence="2">
    <location>
        <begin position="198"/>
        <end position="229"/>
    </location>
</feature>
<dbReference type="Gene3D" id="1.10.287.1490">
    <property type="match status" value="1"/>
</dbReference>
<comment type="caution">
    <text evidence="4">The sequence shown here is derived from an EMBL/GenBank/DDBJ whole genome shotgun (WGS) entry which is preliminary data.</text>
</comment>
<dbReference type="InterPro" id="IPR056003">
    <property type="entry name" value="CT398_CC_hairpin"/>
</dbReference>
<evidence type="ECO:0000313" key="5">
    <source>
        <dbReference type="Proteomes" id="UP000078390"/>
    </source>
</evidence>
<accession>A0A179D8Q6</accession>
<proteinExistence type="predicted"/>
<dbReference type="PANTHER" id="PTHR39082">
    <property type="entry name" value="PHOSPHOLIPASE C-BETA-2-RELATED"/>
    <property type="match status" value="1"/>
</dbReference>
<dbReference type="Pfam" id="PF02591">
    <property type="entry name" value="Zn_ribbon_9"/>
    <property type="match status" value="1"/>
</dbReference>
<organism evidence="4 5">
    <name type="scientific">Thermosulfurimonas dismutans</name>
    <dbReference type="NCBI Taxonomy" id="999894"/>
    <lineage>
        <taxon>Bacteria</taxon>
        <taxon>Pseudomonadati</taxon>
        <taxon>Thermodesulfobacteriota</taxon>
        <taxon>Thermodesulfobacteria</taxon>
        <taxon>Thermodesulfobacteriales</taxon>
        <taxon>Thermodesulfobacteriaceae</taxon>
        <taxon>Thermosulfurimonas</taxon>
    </lineage>
</organism>
<dbReference type="EMBL" id="LWLG01000001">
    <property type="protein sequence ID" value="OAQ21822.1"/>
    <property type="molecule type" value="Genomic_DNA"/>
</dbReference>
<protein>
    <submittedName>
        <fullName evidence="4">Uncharacterized protein</fullName>
    </submittedName>
</protein>
<evidence type="ECO:0000313" key="4">
    <source>
        <dbReference type="EMBL" id="OAQ21822.1"/>
    </source>
</evidence>
<evidence type="ECO:0000256" key="1">
    <source>
        <dbReference type="SAM" id="Coils"/>
    </source>
</evidence>
<dbReference type="Proteomes" id="UP000078390">
    <property type="component" value="Unassembled WGS sequence"/>
</dbReference>
<dbReference type="RefSeq" id="WP_068668627.1">
    <property type="nucleotide sequence ID" value="NZ_LWLG01000001.1"/>
</dbReference>
<keyword evidence="5" id="KW-1185">Reference proteome</keyword>
<feature type="coiled-coil region" evidence="1">
    <location>
        <begin position="32"/>
        <end position="170"/>
    </location>
</feature>
<dbReference type="InterPro" id="IPR003743">
    <property type="entry name" value="Zf-RING_7"/>
</dbReference>
<name>A0A179D8Q6_9BACT</name>
<dbReference type="PATRIC" id="fig|999894.6.peg.341"/>
<feature type="domain" description="CT398-like coiled coil hairpin" evidence="3">
    <location>
        <begin position="11"/>
        <end position="187"/>
    </location>
</feature>
<reference evidence="4 5" key="1">
    <citation type="submission" date="2016-04" db="EMBL/GenBank/DDBJ databases">
        <title>Genome analysis of Thermosulfurimonas dismutans, the first thermophilic sulfur-disproportionating bacterium of the phylum Thermodesulfobacteria.</title>
        <authorList>
            <person name="Mardanov A.V."/>
            <person name="Beletsky A.V."/>
            <person name="Kadnikov V.V."/>
            <person name="Slobodkin A.I."/>
            <person name="Ravin N.V."/>
        </authorList>
    </citation>
    <scope>NUCLEOTIDE SEQUENCE [LARGE SCALE GENOMIC DNA]</scope>
    <source>
        <strain evidence="4 5">S95</strain>
    </source>
</reference>
<dbReference type="AlphaFoldDB" id="A0A179D8Q6"/>
<dbReference type="OrthoDB" id="9795058at2"/>
<dbReference type="PANTHER" id="PTHR39082:SF1">
    <property type="entry name" value="SCAVENGER RECEPTOR CLASS A MEMBER 3"/>
    <property type="match status" value="1"/>
</dbReference>
<evidence type="ECO:0000259" key="2">
    <source>
        <dbReference type="Pfam" id="PF02591"/>
    </source>
</evidence>